<keyword evidence="2" id="KW-0540">Nuclease</keyword>
<dbReference type="Gene3D" id="3.10.28.10">
    <property type="entry name" value="Homing endonucleases"/>
    <property type="match status" value="2"/>
</dbReference>
<dbReference type="EMBL" id="KY575057">
    <property type="protein sequence ID" value="ATI20432.1"/>
    <property type="molecule type" value="Genomic_DNA"/>
</dbReference>
<dbReference type="PANTHER" id="PTHR36181:SF2">
    <property type="entry name" value="INTRON-ENCODED ENDONUCLEASE AI3-RELATED"/>
    <property type="match status" value="1"/>
</dbReference>
<protein>
    <submittedName>
        <fullName evidence="2">LAGLIDADG endonuclease</fullName>
    </submittedName>
</protein>
<dbReference type="InterPro" id="IPR051289">
    <property type="entry name" value="LAGLIDADG_Endonuclease"/>
</dbReference>
<keyword evidence="2" id="KW-0378">Hydrolase</keyword>
<evidence type="ECO:0000313" key="2">
    <source>
        <dbReference type="EMBL" id="ATI20432.1"/>
    </source>
</evidence>
<dbReference type="AlphaFoldDB" id="A0A291LIU9"/>
<reference evidence="2" key="1">
    <citation type="submission" date="2017-02" db="EMBL/GenBank/DDBJ databases">
        <title>Fungal Comparative Genomics of Melanconis species and Ophiognomonia clavigignenti-juglandacearum at Different Phylogenetic Distances.</title>
        <authorList>
            <person name="Demers J.E."/>
            <person name="Castlebury L.A."/>
        </authorList>
    </citation>
    <scope>NUCLEOTIDE SEQUENCE</scope>
    <source>
        <strain evidence="2">CBS 121083</strain>
    </source>
</reference>
<dbReference type="PANTHER" id="PTHR36181">
    <property type="entry name" value="INTRON-ENCODED ENDONUCLEASE AI3-RELATED"/>
    <property type="match status" value="1"/>
</dbReference>
<dbReference type="InterPro" id="IPR004860">
    <property type="entry name" value="LAGLIDADG_dom"/>
</dbReference>
<dbReference type="Pfam" id="PF00961">
    <property type="entry name" value="LAGLIDADG_1"/>
    <property type="match status" value="1"/>
</dbReference>
<organism evidence="2">
    <name type="scientific">Juglanconis juglandina</name>
    <dbReference type="NCBI Taxonomy" id="1940567"/>
    <lineage>
        <taxon>Eukaryota</taxon>
        <taxon>Fungi</taxon>
        <taxon>Dikarya</taxon>
        <taxon>Ascomycota</taxon>
        <taxon>Pezizomycotina</taxon>
        <taxon>Sordariomycetes</taxon>
        <taxon>Sordariomycetidae</taxon>
        <taxon>Diaporthales</taxon>
        <taxon>Juglanconidaceae</taxon>
        <taxon>Juglanconis</taxon>
    </lineage>
</organism>
<name>A0A291LIU9_9PEZI</name>
<dbReference type="GO" id="GO:0005739">
    <property type="term" value="C:mitochondrion"/>
    <property type="evidence" value="ECO:0007669"/>
    <property type="project" value="UniProtKB-ARBA"/>
</dbReference>
<proteinExistence type="predicted"/>
<dbReference type="GO" id="GO:0004519">
    <property type="term" value="F:endonuclease activity"/>
    <property type="evidence" value="ECO:0007669"/>
    <property type="project" value="UniProtKB-KW"/>
</dbReference>
<dbReference type="InterPro" id="IPR027434">
    <property type="entry name" value="Homing_endonucl"/>
</dbReference>
<keyword evidence="2" id="KW-0255">Endonuclease</keyword>
<geneLocation type="mitochondrion" evidence="2"/>
<feature type="domain" description="Homing endonuclease LAGLIDADG" evidence="1">
    <location>
        <begin position="77"/>
        <end position="173"/>
    </location>
</feature>
<dbReference type="SUPFAM" id="SSF55608">
    <property type="entry name" value="Homing endonucleases"/>
    <property type="match status" value="2"/>
</dbReference>
<sequence>MCLRGVGENPTLQKESNSTTNWTLYNYNQKATQITGRKVRGDTFRQFLHKTDAFALSVKTKYYSTLTNGENFYQWFVGFADAESSFSIVPKSDKIRGNINRFSFMFKIALHKDDKDALIRIQTNLGFGKVSLDKDECKFVVTKQEDINKLILILDKYNLNTTKYLDYINLKKAFLLYHGRDGLVTPELIAQILELKNGMNTSRTDFNMPSNHNIIISKNWLLGLIEGEGSFQLWRNDIAPVFGLVLTEKQLPLFPAGTSRSPLGRPASQGEEKIKEYLINNMGFDSYSKYKLANSSAITINHQKARNNSKGSVLLLIKNIHILHNYFLPFLGDLNFFTKKYNDYKDFKIICKAVYLGAHKQFEIKPLILKLSLTMNNYRLSTNCGKVEDLSKLEMDTLLNISPSIEHLSDGRQRDVITGKIVHQHTSCVYEIVNKSSGEIILKLTLSDAAQAIGIDIKTLSKYLYIEVTKSVEVKDYMVRRVGVFTLYNTHGTKHK</sequence>
<accession>A0A291LIU9</accession>
<evidence type="ECO:0000259" key="1">
    <source>
        <dbReference type="Pfam" id="PF00961"/>
    </source>
</evidence>
<keyword evidence="2" id="KW-0496">Mitochondrion</keyword>
<gene>
    <name evidence="2" type="primary">orf496</name>
</gene>